<organism evidence="3 4">
    <name type="scientific">Burkholderia plantarii</name>
    <dbReference type="NCBI Taxonomy" id="41899"/>
    <lineage>
        <taxon>Bacteria</taxon>
        <taxon>Pseudomonadati</taxon>
        <taxon>Pseudomonadota</taxon>
        <taxon>Betaproteobacteria</taxon>
        <taxon>Burkholderiales</taxon>
        <taxon>Burkholderiaceae</taxon>
        <taxon>Burkholderia</taxon>
    </lineage>
</organism>
<proteinExistence type="predicted"/>
<keyword evidence="4" id="KW-1185">Reference proteome</keyword>
<reference evidence="3 4" key="2">
    <citation type="journal article" date="2016" name="Appl. Microbiol. Biotechnol.">
        <title>Mutations improving production and secretion of extracellular lipase by Burkholderia glumae PG1.</title>
        <authorList>
            <person name="Knapp A."/>
            <person name="Voget S."/>
            <person name="Gao R."/>
            <person name="Zaburannyi N."/>
            <person name="Krysciak D."/>
            <person name="Breuer M."/>
            <person name="Hauer B."/>
            <person name="Streit W.R."/>
            <person name="Muller R."/>
            <person name="Daniel R."/>
            <person name="Jaeger K.E."/>
        </authorList>
    </citation>
    <scope>NUCLEOTIDE SEQUENCE [LARGE SCALE GENOMIC DNA]</scope>
    <source>
        <strain evidence="3 4">PG1</strain>
    </source>
</reference>
<feature type="chain" id="PRO_5002109339" evidence="2">
    <location>
        <begin position="25"/>
        <end position="104"/>
    </location>
</feature>
<sequence>MNKLTLLLPALAAGSLLTGCVAYPAGPDYGGGYGGGGGYAAQPVYAQPGVAVVDVSVGWHGDRYWDGRRYWGRDEWNRSHPPGGDRDRGHDDHGHDHDHDDHRW</sequence>
<keyword evidence="3" id="KW-0449">Lipoprotein</keyword>
<feature type="region of interest" description="Disordered" evidence="1">
    <location>
        <begin position="72"/>
        <end position="104"/>
    </location>
</feature>
<name>A0A0B6RWU2_BURPL</name>
<dbReference type="Proteomes" id="UP000031838">
    <property type="component" value="Chromosome 1"/>
</dbReference>
<gene>
    <name evidence="3" type="ORF">BGL_1c21300</name>
</gene>
<evidence type="ECO:0000256" key="2">
    <source>
        <dbReference type="SAM" id="SignalP"/>
    </source>
</evidence>
<feature type="signal peptide" evidence="2">
    <location>
        <begin position="1"/>
        <end position="24"/>
    </location>
</feature>
<dbReference type="PROSITE" id="PS51257">
    <property type="entry name" value="PROKAR_LIPOPROTEIN"/>
    <property type="match status" value="1"/>
</dbReference>
<dbReference type="EMBL" id="CP002580">
    <property type="protein sequence ID" value="AJK46639.1"/>
    <property type="molecule type" value="Genomic_DNA"/>
</dbReference>
<dbReference type="HOGENOM" id="CLU_2205044_0_0_4"/>
<evidence type="ECO:0000256" key="1">
    <source>
        <dbReference type="SAM" id="MobiDB-lite"/>
    </source>
</evidence>
<evidence type="ECO:0000313" key="4">
    <source>
        <dbReference type="Proteomes" id="UP000031838"/>
    </source>
</evidence>
<dbReference type="KEGG" id="bgp:BGL_1c21300"/>
<evidence type="ECO:0000313" key="3">
    <source>
        <dbReference type="EMBL" id="AJK46639.1"/>
    </source>
</evidence>
<accession>A0A0B6RWU2</accession>
<keyword evidence="2" id="KW-0732">Signal</keyword>
<dbReference type="AlphaFoldDB" id="A0A0B6RWU2"/>
<dbReference type="RefSeq" id="WP_042625091.1">
    <property type="nucleotide sequence ID" value="NZ_CP002580.1"/>
</dbReference>
<protein>
    <submittedName>
        <fullName evidence="3">Putative lipoprotein</fullName>
    </submittedName>
</protein>
<reference evidence="4" key="1">
    <citation type="submission" date="2011-03" db="EMBL/GenBank/DDBJ databases">
        <authorList>
            <person name="Voget S."/>
            <person name="Streit W.R."/>
            <person name="Jaeger K.E."/>
            <person name="Daniel R."/>
        </authorList>
    </citation>
    <scope>NUCLEOTIDE SEQUENCE [LARGE SCALE GENOMIC DNA]</scope>
    <source>
        <strain evidence="4">PG1</strain>
    </source>
</reference>